<feature type="domain" description="AMP-binding enzyme C-terminal" evidence="3">
    <location>
        <begin position="435"/>
        <end position="514"/>
    </location>
</feature>
<protein>
    <submittedName>
        <fullName evidence="4">Acyl--CoA ligase</fullName>
    </submittedName>
</protein>
<reference evidence="4 5" key="1">
    <citation type="submission" date="2021-01" db="EMBL/GenBank/DDBJ databases">
        <title>Genome public.</title>
        <authorList>
            <person name="Liu C."/>
            <person name="Sun Q."/>
        </authorList>
    </citation>
    <scope>NUCLEOTIDE SEQUENCE [LARGE SCALE GENOMIC DNA]</scope>
    <source>
        <strain evidence="4 5">JC656</strain>
    </source>
</reference>
<comment type="caution">
    <text evidence="4">The sequence shown here is derived from an EMBL/GenBank/DDBJ whole genome shotgun (WGS) entry which is preliminary data.</text>
</comment>
<evidence type="ECO:0000256" key="1">
    <source>
        <dbReference type="SAM" id="MobiDB-lite"/>
    </source>
</evidence>
<dbReference type="PANTHER" id="PTHR43767:SF1">
    <property type="entry name" value="NONRIBOSOMAL PEPTIDE SYNTHASE PES1 (EUROFUNG)-RELATED"/>
    <property type="match status" value="1"/>
</dbReference>
<sequence>MARNGDNPALWDGSRWLSFGELRELASRAGGYLRGLGAQDQDRVLIACSNSPEFRVLELAVICEGMVRVALSSRLHVQEIIRIAADCDARIVVCDADRASGLAEALQQRGGIQPTIVAVGETRDAPRTAGPDPSGTNPPAGPIHRFDIGGLRRHGTSTSSPTTGSSDLVMLMYSSGSTGQPKAIPVTNRAWIAQTTLAGVCLPPIGPGDVVLAAAPMSHFGGSIGLDCTVRGAATVTMSTFRPADVFEAMERHFVTVLPLIPVMLRDLALAPEAAPQPQTRAVPYGGSGVSVDTLALAEKLFPGALHQFYGLAEALAPIASLSGAEHSRAVQRLGDPSTAEDANRVLSSAGRPLAEVEVRIGPRGDTREGPQEIYVRGDTVMTGYLGHAQEPAISAGSWFPTGDLGTLSADGLLTIAGRAKETIITGGFNVQPSEVEKVIEQLPGVAAAAVLGMPHPRWGEAVTAFVERSPRTGPAPQIEALDITAFCRAHLADYKKPKSVTFVDRLPRNSTGKIDRSALRNALAERGGDQSEPHTQGKEASCRL</sequence>
<dbReference type="Gene3D" id="3.30.300.30">
    <property type="match status" value="1"/>
</dbReference>
<dbReference type="InterPro" id="IPR050237">
    <property type="entry name" value="ATP-dep_AMP-bd_enzyme"/>
</dbReference>
<dbReference type="EMBL" id="JAERRC010000002">
    <property type="protein sequence ID" value="MBL0703993.1"/>
    <property type="molecule type" value="Genomic_DNA"/>
</dbReference>
<feature type="region of interest" description="Disordered" evidence="1">
    <location>
        <begin position="524"/>
        <end position="545"/>
    </location>
</feature>
<dbReference type="InterPro" id="IPR042099">
    <property type="entry name" value="ANL_N_sf"/>
</dbReference>
<feature type="domain" description="AMP-dependent synthetase/ligase" evidence="2">
    <location>
        <begin position="2"/>
        <end position="386"/>
    </location>
</feature>
<evidence type="ECO:0000313" key="5">
    <source>
        <dbReference type="Proteomes" id="UP000639051"/>
    </source>
</evidence>
<gene>
    <name evidence="4" type="ORF">JJE72_00550</name>
</gene>
<dbReference type="RefSeq" id="WP_189695087.1">
    <property type="nucleotide sequence ID" value="NZ_BNCM01000017.1"/>
</dbReference>
<evidence type="ECO:0000259" key="3">
    <source>
        <dbReference type="Pfam" id="PF13193"/>
    </source>
</evidence>
<feature type="compositionally biased region" description="Basic and acidic residues" evidence="1">
    <location>
        <begin position="527"/>
        <end position="545"/>
    </location>
</feature>
<dbReference type="SUPFAM" id="SSF56801">
    <property type="entry name" value="Acetyl-CoA synthetase-like"/>
    <property type="match status" value="1"/>
</dbReference>
<accession>A0ABS1JXU1</accession>
<dbReference type="PANTHER" id="PTHR43767">
    <property type="entry name" value="LONG-CHAIN-FATTY-ACID--COA LIGASE"/>
    <property type="match status" value="1"/>
</dbReference>
<dbReference type="PROSITE" id="PS00455">
    <property type="entry name" value="AMP_BINDING"/>
    <property type="match status" value="1"/>
</dbReference>
<dbReference type="InterPro" id="IPR020845">
    <property type="entry name" value="AMP-binding_CS"/>
</dbReference>
<keyword evidence="4" id="KW-0436">Ligase</keyword>
<proteinExistence type="predicted"/>
<evidence type="ECO:0000259" key="2">
    <source>
        <dbReference type="Pfam" id="PF00501"/>
    </source>
</evidence>
<dbReference type="GO" id="GO:0016874">
    <property type="term" value="F:ligase activity"/>
    <property type="evidence" value="ECO:0007669"/>
    <property type="project" value="UniProtKB-KW"/>
</dbReference>
<name>A0ABS1JXU1_9MICC</name>
<keyword evidence="5" id="KW-1185">Reference proteome</keyword>
<dbReference type="Pfam" id="PF00501">
    <property type="entry name" value="AMP-binding"/>
    <property type="match status" value="1"/>
</dbReference>
<dbReference type="InterPro" id="IPR045851">
    <property type="entry name" value="AMP-bd_C_sf"/>
</dbReference>
<dbReference type="Gene3D" id="3.40.50.12780">
    <property type="entry name" value="N-terminal domain of ligase-like"/>
    <property type="match status" value="1"/>
</dbReference>
<dbReference type="Pfam" id="PF13193">
    <property type="entry name" value="AMP-binding_C"/>
    <property type="match status" value="1"/>
</dbReference>
<organism evidence="4 5">
    <name type="scientific">Sinomonas cellulolyticus</name>
    <dbReference type="NCBI Taxonomy" id="2801916"/>
    <lineage>
        <taxon>Bacteria</taxon>
        <taxon>Bacillati</taxon>
        <taxon>Actinomycetota</taxon>
        <taxon>Actinomycetes</taxon>
        <taxon>Micrococcales</taxon>
        <taxon>Micrococcaceae</taxon>
        <taxon>Sinomonas</taxon>
    </lineage>
</organism>
<evidence type="ECO:0000313" key="4">
    <source>
        <dbReference type="EMBL" id="MBL0703993.1"/>
    </source>
</evidence>
<dbReference type="InterPro" id="IPR025110">
    <property type="entry name" value="AMP-bd_C"/>
</dbReference>
<dbReference type="InterPro" id="IPR000873">
    <property type="entry name" value="AMP-dep_synth/lig_dom"/>
</dbReference>
<dbReference type="Proteomes" id="UP000639051">
    <property type="component" value="Unassembled WGS sequence"/>
</dbReference>